<evidence type="ECO:0000313" key="3">
    <source>
        <dbReference type="Proteomes" id="UP001176429"/>
    </source>
</evidence>
<protein>
    <submittedName>
        <fullName evidence="2">Uncharacterized protein</fullName>
    </submittedName>
</protein>
<accession>A0ABT9BCB6</accession>
<evidence type="ECO:0000313" key="2">
    <source>
        <dbReference type="EMBL" id="MDO7874647.1"/>
    </source>
</evidence>
<keyword evidence="3" id="KW-1185">Reference proteome</keyword>
<comment type="caution">
    <text evidence="2">The sequence shown here is derived from an EMBL/GenBank/DDBJ whole genome shotgun (WGS) entry which is preliminary data.</text>
</comment>
<proteinExistence type="predicted"/>
<organism evidence="2 3">
    <name type="scientific">Hymenobacter aranciens</name>
    <dbReference type="NCBI Taxonomy" id="3063996"/>
    <lineage>
        <taxon>Bacteria</taxon>
        <taxon>Pseudomonadati</taxon>
        <taxon>Bacteroidota</taxon>
        <taxon>Cytophagia</taxon>
        <taxon>Cytophagales</taxon>
        <taxon>Hymenobacteraceae</taxon>
        <taxon>Hymenobacter</taxon>
    </lineage>
</organism>
<dbReference type="Proteomes" id="UP001176429">
    <property type="component" value="Unassembled WGS sequence"/>
</dbReference>
<name>A0ABT9BCB6_9BACT</name>
<dbReference type="EMBL" id="JAUQSY010000004">
    <property type="protein sequence ID" value="MDO7874647.1"/>
    <property type="molecule type" value="Genomic_DNA"/>
</dbReference>
<dbReference type="RefSeq" id="WP_305005959.1">
    <property type="nucleotide sequence ID" value="NZ_JAUQSY010000004.1"/>
</dbReference>
<evidence type="ECO:0000256" key="1">
    <source>
        <dbReference type="SAM" id="MobiDB-lite"/>
    </source>
</evidence>
<reference evidence="2" key="1">
    <citation type="submission" date="2023-07" db="EMBL/GenBank/DDBJ databases">
        <authorList>
            <person name="Kim M.K."/>
        </authorList>
    </citation>
    <scope>NUCLEOTIDE SEQUENCE</scope>
    <source>
        <strain evidence="2">ASUV-10-1</strain>
    </source>
</reference>
<feature type="compositionally biased region" description="Acidic residues" evidence="1">
    <location>
        <begin position="1"/>
        <end position="16"/>
    </location>
</feature>
<gene>
    <name evidence="2" type="ORF">Q5H93_07875</name>
</gene>
<sequence>MAEFDDNEEEFDDSDAPEPSAEEREAAIERMVAALPAELYPVMQPLLMMSQLANHALLGHADDPVPQALKELLDYDHDFVREVMAVNDTPSLGRLLATNMLQMFDFLLVGRLVFDSSLEPTLRAYLNRNSPAEADDTSMRDYVLDYGETMLENLTQYLTSGDADLEEELRMRRLQTESIFARLGDTLRMFYPPGQSPEELAAERLDAQDEAEDAEEMAVTVRFNQIQLVTLGTALKLPTMLIGLAETPFGRALETVPRFRKKALERLAERMSAAEPDEEFPLAWSELLRLYQAAQVCALSVVADVFWVGSIEDVLLSGGPRNPADGYEPEGPGLPAEEARQTREMLTRLMSGFIELVEENYLDDEDVMAAKAEISQLAELLA</sequence>
<feature type="region of interest" description="Disordered" evidence="1">
    <location>
        <begin position="1"/>
        <end position="24"/>
    </location>
</feature>